<dbReference type="GO" id="GO:0004520">
    <property type="term" value="F:DNA endonuclease activity"/>
    <property type="evidence" value="ECO:0007669"/>
    <property type="project" value="InterPro"/>
</dbReference>
<evidence type="ECO:0008006" key="15">
    <source>
        <dbReference type="Google" id="ProtNLM"/>
    </source>
</evidence>
<dbReference type="Proteomes" id="UP000092743">
    <property type="component" value="Chromosome"/>
</dbReference>
<comment type="function">
    <text evidence="1">Involved in the transposition of the insertion sequence.</text>
</comment>
<dbReference type="SUPFAM" id="SSF53098">
    <property type="entry name" value="Ribonuclease H-like"/>
    <property type="match status" value="1"/>
</dbReference>
<keyword evidence="3" id="KW-0963">Cytoplasm</keyword>
<dbReference type="InterPro" id="IPR036397">
    <property type="entry name" value="RNaseH_sf"/>
</dbReference>
<name>A0A9W3SDZ6_BACTU</name>
<dbReference type="GO" id="GO:0016787">
    <property type="term" value="F:hydrolase activity"/>
    <property type="evidence" value="ECO:0007669"/>
    <property type="project" value="UniProtKB-KW"/>
</dbReference>
<dbReference type="InterPro" id="IPR002176">
    <property type="entry name" value="X-over_junc_endoDNase_RuvC"/>
</dbReference>
<evidence type="ECO:0000256" key="11">
    <source>
        <dbReference type="ARBA" id="ARBA00023172"/>
    </source>
</evidence>
<dbReference type="GO" id="GO:0046872">
    <property type="term" value="F:metal ion binding"/>
    <property type="evidence" value="ECO:0007669"/>
    <property type="project" value="UniProtKB-KW"/>
</dbReference>
<dbReference type="Pfam" id="PF02075">
    <property type="entry name" value="RuvC"/>
    <property type="match status" value="1"/>
</dbReference>
<keyword evidence="4" id="KW-0540">Nuclease</keyword>
<dbReference type="PRINTS" id="PR00696">
    <property type="entry name" value="RSOLVASERUVC"/>
</dbReference>
<evidence type="ECO:0000313" key="13">
    <source>
        <dbReference type="EMBL" id="ANS49301.1"/>
    </source>
</evidence>
<sequence length="172" mass="19086">MKMTTRKKAYRVLSIDTSLGSPGIAAIDVINGKPKLIDVSHVKTKSTEPIALRTKTIEAWAHLFIRKYAPFDLIVREGFASKIPHTNYTVFSAWNAVDRALNDFGLKVDDSIGQASVKKKLLGKGRAEKEEVEAGVRRYVEWGEFETFDESDAAGIGLAYLIDKGIIKKEDA</sequence>
<keyword evidence="7" id="KW-0227">DNA damage</keyword>
<evidence type="ECO:0000256" key="9">
    <source>
        <dbReference type="ARBA" id="ARBA00022842"/>
    </source>
</evidence>
<organism evidence="13 14">
    <name type="scientific">Bacillus thuringiensis</name>
    <dbReference type="NCBI Taxonomy" id="1428"/>
    <lineage>
        <taxon>Bacteria</taxon>
        <taxon>Bacillati</taxon>
        <taxon>Bacillota</taxon>
        <taxon>Bacilli</taxon>
        <taxon>Bacillales</taxon>
        <taxon>Bacillaceae</taxon>
        <taxon>Bacillus</taxon>
        <taxon>Bacillus cereus group</taxon>
    </lineage>
</organism>
<proteinExistence type="inferred from homology"/>
<keyword evidence="12" id="KW-0234">DNA repair</keyword>
<protein>
    <recommendedName>
        <fullName evidence="15">Holliday junction nuclease RuvC</fullName>
    </recommendedName>
</protein>
<dbReference type="EMBL" id="CP015350">
    <property type="protein sequence ID" value="ANS49301.1"/>
    <property type="molecule type" value="Genomic_DNA"/>
</dbReference>
<reference evidence="13 14" key="1">
    <citation type="submission" date="2016-04" db="EMBL/GenBank/DDBJ databases">
        <title>High quality genome of the nematocidal Bacillus thuringiensis MYBT18246.</title>
        <authorList>
            <person name="Hollensteiner J."/>
            <person name="Poehlein A."/>
            <person name="Sproeer C."/>
            <person name="Bunk B."/>
            <person name="Rosenstiel P."/>
            <person name="Schulenburg H."/>
            <person name="Liesegang H."/>
        </authorList>
    </citation>
    <scope>NUCLEOTIDE SEQUENCE [LARGE SCALE GENOMIC DNA]</scope>
    <source>
        <strain evidence="13 14">MYBT18246</strain>
    </source>
</reference>
<dbReference type="GO" id="GO:0003677">
    <property type="term" value="F:DNA binding"/>
    <property type="evidence" value="ECO:0007669"/>
    <property type="project" value="UniProtKB-KW"/>
</dbReference>
<evidence type="ECO:0000256" key="10">
    <source>
        <dbReference type="ARBA" id="ARBA00023125"/>
    </source>
</evidence>
<evidence type="ECO:0000256" key="7">
    <source>
        <dbReference type="ARBA" id="ARBA00022763"/>
    </source>
</evidence>
<keyword evidence="9" id="KW-0460">Magnesium</keyword>
<dbReference type="GO" id="GO:0006310">
    <property type="term" value="P:DNA recombination"/>
    <property type="evidence" value="ECO:0007669"/>
    <property type="project" value="UniProtKB-KW"/>
</dbReference>
<gene>
    <name evidence="13" type="ORF">BT246_39550</name>
</gene>
<accession>A0A9W3SDZ6</accession>
<evidence type="ECO:0000256" key="8">
    <source>
        <dbReference type="ARBA" id="ARBA00022801"/>
    </source>
</evidence>
<dbReference type="Gene3D" id="3.30.420.10">
    <property type="entry name" value="Ribonuclease H-like superfamily/Ribonuclease H"/>
    <property type="match status" value="1"/>
</dbReference>
<keyword evidence="5" id="KW-0479">Metal-binding</keyword>
<keyword evidence="10" id="KW-0238">DNA-binding</keyword>
<evidence type="ECO:0000256" key="1">
    <source>
        <dbReference type="ARBA" id="ARBA00002286"/>
    </source>
</evidence>
<evidence type="ECO:0000256" key="6">
    <source>
        <dbReference type="ARBA" id="ARBA00022759"/>
    </source>
</evidence>
<dbReference type="PANTHER" id="PTHR30194">
    <property type="entry name" value="CROSSOVER JUNCTION ENDODEOXYRIBONUCLEASE RUVC"/>
    <property type="match status" value="1"/>
</dbReference>
<dbReference type="PANTHER" id="PTHR30194:SF3">
    <property type="entry name" value="CROSSOVER JUNCTION ENDODEOXYRIBONUCLEASE RUVC"/>
    <property type="match status" value="1"/>
</dbReference>
<keyword evidence="11" id="KW-0233">DNA recombination</keyword>
<evidence type="ECO:0000256" key="2">
    <source>
        <dbReference type="ARBA" id="ARBA00009518"/>
    </source>
</evidence>
<evidence type="ECO:0000256" key="3">
    <source>
        <dbReference type="ARBA" id="ARBA00022490"/>
    </source>
</evidence>
<dbReference type="GO" id="GO:0006281">
    <property type="term" value="P:DNA repair"/>
    <property type="evidence" value="ECO:0007669"/>
    <property type="project" value="UniProtKB-KW"/>
</dbReference>
<dbReference type="InterPro" id="IPR012337">
    <property type="entry name" value="RNaseH-like_sf"/>
</dbReference>
<evidence type="ECO:0000256" key="5">
    <source>
        <dbReference type="ARBA" id="ARBA00022723"/>
    </source>
</evidence>
<evidence type="ECO:0000256" key="12">
    <source>
        <dbReference type="ARBA" id="ARBA00023204"/>
    </source>
</evidence>
<evidence type="ECO:0000313" key="14">
    <source>
        <dbReference type="Proteomes" id="UP000092743"/>
    </source>
</evidence>
<dbReference type="AlphaFoldDB" id="A0A9W3SDZ6"/>
<keyword evidence="6" id="KW-0255">Endonuclease</keyword>
<comment type="similarity">
    <text evidence="2">Belongs to the RuvC family.</text>
</comment>
<keyword evidence="8" id="KW-0378">Hydrolase</keyword>
<evidence type="ECO:0000256" key="4">
    <source>
        <dbReference type="ARBA" id="ARBA00022722"/>
    </source>
</evidence>